<comment type="similarity">
    <text evidence="2 3">Belongs to the peptidase S26 family.</text>
</comment>
<evidence type="ECO:0000256" key="3">
    <source>
        <dbReference type="RuleBase" id="RU362042"/>
    </source>
</evidence>
<dbReference type="InterPro" id="IPR036286">
    <property type="entry name" value="LexA/Signal_pep-like_sf"/>
</dbReference>
<dbReference type="Proteomes" id="UP000015268">
    <property type="component" value="Chromosome"/>
</dbReference>
<dbReference type="GO" id="GO:0006465">
    <property type="term" value="P:signal peptide processing"/>
    <property type="evidence" value="ECO:0007669"/>
    <property type="project" value="InterPro"/>
</dbReference>
<keyword evidence="3" id="KW-0378">Hydrolase</keyword>
<gene>
    <name evidence="5" type="ORF">KE3_0821</name>
</gene>
<comment type="catalytic activity">
    <reaction evidence="3">
        <text>Cleavage of hydrophobic, N-terminal signal or leader sequences from secreted and periplasmic proteins.</text>
        <dbReference type="EC" id="3.4.21.89"/>
    </reaction>
</comment>
<dbReference type="SUPFAM" id="SSF51306">
    <property type="entry name" value="LexA/Signal peptidase"/>
    <property type="match status" value="1"/>
</dbReference>
<dbReference type="GO" id="GO:0004252">
    <property type="term" value="F:serine-type endopeptidase activity"/>
    <property type="evidence" value="ECO:0007669"/>
    <property type="project" value="InterPro"/>
</dbReference>
<dbReference type="GO" id="GO:0005886">
    <property type="term" value="C:plasma membrane"/>
    <property type="evidence" value="ECO:0007669"/>
    <property type="project" value="UniProtKB-SubCell"/>
</dbReference>
<dbReference type="Gene3D" id="2.10.109.10">
    <property type="entry name" value="Umud Fragment, subunit A"/>
    <property type="match status" value="1"/>
</dbReference>
<dbReference type="KEGG" id="slu:KE3_0821"/>
<organism evidence="5 6">
    <name type="scientific">Streptococcus lutetiensis 033</name>
    <dbReference type="NCBI Taxonomy" id="1076934"/>
    <lineage>
        <taxon>Bacteria</taxon>
        <taxon>Bacillati</taxon>
        <taxon>Bacillota</taxon>
        <taxon>Bacilli</taxon>
        <taxon>Lactobacillales</taxon>
        <taxon>Streptococcaceae</taxon>
        <taxon>Streptococcus</taxon>
    </lineage>
</organism>
<dbReference type="EMBL" id="CP003025">
    <property type="protein sequence ID" value="AGS05324.1"/>
    <property type="molecule type" value="Genomic_DNA"/>
</dbReference>
<dbReference type="InterPro" id="IPR000223">
    <property type="entry name" value="Pept_S26A_signal_pept_1"/>
</dbReference>
<name>A0AB33ALD8_9STRE</name>
<feature type="transmembrane region" description="Helical" evidence="3">
    <location>
        <begin position="31"/>
        <end position="52"/>
    </location>
</feature>
<evidence type="ECO:0000313" key="5">
    <source>
        <dbReference type="EMBL" id="AGS05324.1"/>
    </source>
</evidence>
<dbReference type="PANTHER" id="PTHR43390">
    <property type="entry name" value="SIGNAL PEPTIDASE I"/>
    <property type="match status" value="1"/>
</dbReference>
<keyword evidence="6" id="KW-1185">Reference proteome</keyword>
<dbReference type="PANTHER" id="PTHR43390:SF1">
    <property type="entry name" value="CHLOROPLAST PROCESSING PEPTIDASE"/>
    <property type="match status" value="1"/>
</dbReference>
<evidence type="ECO:0000256" key="1">
    <source>
        <dbReference type="ARBA" id="ARBA00004401"/>
    </source>
</evidence>
<keyword evidence="3" id="KW-1133">Transmembrane helix</keyword>
<comment type="subcellular location">
    <subcellularLocation>
        <location evidence="1">Cell membrane</location>
        <topology evidence="1">Single-pass type II membrane protein</topology>
    </subcellularLocation>
    <subcellularLocation>
        <location evidence="3">Membrane</location>
        <topology evidence="3">Single-pass type II membrane protein</topology>
    </subcellularLocation>
</comment>
<dbReference type="AlphaFoldDB" id="A0AB33ALD8"/>
<keyword evidence="3" id="KW-0472">Membrane</keyword>
<feature type="domain" description="Peptidase S26" evidence="4">
    <location>
        <begin position="34"/>
        <end position="198"/>
    </location>
</feature>
<keyword evidence="3" id="KW-0645">Protease</keyword>
<reference evidence="5 6" key="1">
    <citation type="journal article" date="2013" name="BMC Microbiol.">
        <title>Dynamics of fecal microbial communities in children with diarrhea of unknown etiology and genomic analysis of associated Streptococcus lutetiensis.</title>
        <authorList>
            <person name="Jin D."/>
            <person name="Chen C."/>
            <person name="Li L."/>
            <person name="Lu S."/>
            <person name="Li Z."/>
            <person name="Zhou Z."/>
            <person name="Jing H."/>
            <person name="Xu Y."/>
            <person name="Du P."/>
            <person name="Wang H."/>
            <person name="Xiong Y."/>
            <person name="Zheng H."/>
            <person name="Bai X."/>
            <person name="Sun H."/>
            <person name="Wang L."/>
            <person name="Ye C."/>
            <person name="Gottschalk M."/>
            <person name="Xu J."/>
        </authorList>
    </citation>
    <scope>NUCLEOTIDE SEQUENCE [LARGE SCALE GENOMIC DNA]</scope>
    <source>
        <strain evidence="5 6">033</strain>
    </source>
</reference>
<dbReference type="PRINTS" id="PR00727">
    <property type="entry name" value="LEADERPTASE"/>
</dbReference>
<evidence type="ECO:0000313" key="6">
    <source>
        <dbReference type="Proteomes" id="UP000015268"/>
    </source>
</evidence>
<proteinExistence type="inferred from homology"/>
<sequence length="210" mass="24256">MCQKSHAYFFYVQKHDIIEQRIGEIMVKRDFIRNIILVLIAILAIFLLRIFVFSTFKVHEDAANSYLSNGDVVVVNRNREPRYKDFIVYKKDGIFYISRVVATAGQSVTVMDDILYVNNKVKKEPYISKIKSEYLSTSDTQQPFTSDFSVNTVSNGKYNEVPKGYYLVLNDDRQNTNDSRSFGLIKESQIRGVVTFKVLPLNQFGFITAE</sequence>
<evidence type="ECO:0000259" key="4">
    <source>
        <dbReference type="Pfam" id="PF10502"/>
    </source>
</evidence>
<dbReference type="GO" id="GO:0009003">
    <property type="term" value="F:signal peptidase activity"/>
    <property type="evidence" value="ECO:0007669"/>
    <property type="project" value="UniProtKB-EC"/>
</dbReference>
<protein>
    <recommendedName>
        <fullName evidence="3">Signal peptidase I</fullName>
        <ecNumber evidence="3">3.4.21.89</ecNumber>
    </recommendedName>
</protein>
<dbReference type="InterPro" id="IPR019533">
    <property type="entry name" value="Peptidase_S26"/>
</dbReference>
<evidence type="ECO:0000256" key="2">
    <source>
        <dbReference type="ARBA" id="ARBA00009370"/>
    </source>
</evidence>
<accession>A0AB33ALD8</accession>
<dbReference type="Pfam" id="PF10502">
    <property type="entry name" value="Peptidase_S26"/>
    <property type="match status" value="1"/>
</dbReference>
<dbReference type="NCBIfam" id="TIGR02227">
    <property type="entry name" value="sigpep_I_bact"/>
    <property type="match status" value="1"/>
</dbReference>
<keyword evidence="3" id="KW-0812">Transmembrane</keyword>
<dbReference type="EC" id="3.4.21.89" evidence="3"/>